<feature type="transmembrane region" description="Helical" evidence="1">
    <location>
        <begin position="218"/>
        <end position="238"/>
    </location>
</feature>
<keyword evidence="1" id="KW-0812">Transmembrane</keyword>
<proteinExistence type="predicted"/>
<sequence length="268" mass="29711">MSSSIIDNVNKIYQQSTYLEKYGGSVVFSVFAVLGVAIYFVYLHIKNNSGLIKKDWSTYRCHPLYIPFAGLIMNPKNMSKLDYATENFSDCFQVLLKDIMEVILVPLEAASVLISASVSIMSGIMNSFANAIANLRDELLDNTVATAQKQTEITTLITLFIVKIKSALAKGQGILITIVYIFLSVYEIISSAFYVLLVGSSIVLAIMFVLLLIVWGVYIYFFLIPFLGVLIASAYLWVPVGLTVIYVSIMIMVLVVVVFTAQVITKTN</sequence>
<feature type="transmembrane region" description="Helical" evidence="1">
    <location>
        <begin position="167"/>
        <end position="186"/>
    </location>
</feature>
<organism evidence="2">
    <name type="scientific">viral metagenome</name>
    <dbReference type="NCBI Taxonomy" id="1070528"/>
    <lineage>
        <taxon>unclassified sequences</taxon>
        <taxon>metagenomes</taxon>
        <taxon>organismal metagenomes</taxon>
    </lineage>
</organism>
<reference evidence="2" key="1">
    <citation type="journal article" date="2020" name="Nature">
        <title>Giant virus diversity and host interactions through global metagenomics.</title>
        <authorList>
            <person name="Schulz F."/>
            <person name="Roux S."/>
            <person name="Paez-Espino D."/>
            <person name="Jungbluth S."/>
            <person name="Walsh D.A."/>
            <person name="Denef V.J."/>
            <person name="McMahon K.D."/>
            <person name="Konstantinidis K.T."/>
            <person name="Eloe-Fadrosh E.A."/>
            <person name="Kyrpides N.C."/>
            <person name="Woyke T."/>
        </authorList>
    </citation>
    <scope>NUCLEOTIDE SEQUENCE</scope>
    <source>
        <strain evidence="2">GVMAG-M-3300009161-34</strain>
    </source>
</reference>
<feature type="transmembrane region" description="Helical" evidence="1">
    <location>
        <begin position="192"/>
        <end position="213"/>
    </location>
</feature>
<keyword evidence="1" id="KW-0472">Membrane</keyword>
<feature type="transmembrane region" description="Helical" evidence="1">
    <location>
        <begin position="26"/>
        <end position="45"/>
    </location>
</feature>
<feature type="transmembrane region" description="Helical" evidence="1">
    <location>
        <begin position="244"/>
        <end position="264"/>
    </location>
</feature>
<protein>
    <submittedName>
        <fullName evidence="2">Uncharacterized protein</fullName>
    </submittedName>
</protein>
<dbReference type="EMBL" id="MN738959">
    <property type="protein sequence ID" value="QHT33152.1"/>
    <property type="molecule type" value="Genomic_DNA"/>
</dbReference>
<accession>A0A6C0EWM0</accession>
<dbReference type="AlphaFoldDB" id="A0A6C0EWM0"/>
<keyword evidence="1" id="KW-1133">Transmembrane helix</keyword>
<evidence type="ECO:0000256" key="1">
    <source>
        <dbReference type="SAM" id="Phobius"/>
    </source>
</evidence>
<evidence type="ECO:0000313" key="2">
    <source>
        <dbReference type="EMBL" id="QHT33152.1"/>
    </source>
</evidence>
<name>A0A6C0EWM0_9ZZZZ</name>